<name>A0A6M3LBN5_9ZZZZ</name>
<dbReference type="AlphaFoldDB" id="A0A6M3LBN5"/>
<accession>A0A6M3LBN5</accession>
<gene>
    <name evidence="2" type="ORF">MM415B03233_0012</name>
</gene>
<dbReference type="GO" id="GO:0003677">
    <property type="term" value="F:DNA binding"/>
    <property type="evidence" value="ECO:0007669"/>
    <property type="project" value="InterPro"/>
</dbReference>
<organism evidence="2">
    <name type="scientific">viral metagenome</name>
    <dbReference type="NCBI Taxonomy" id="1070528"/>
    <lineage>
        <taxon>unclassified sequences</taxon>
        <taxon>metagenomes</taxon>
        <taxon>organismal metagenomes</taxon>
    </lineage>
</organism>
<reference evidence="2" key="1">
    <citation type="submission" date="2020-03" db="EMBL/GenBank/DDBJ databases">
        <title>The deep terrestrial virosphere.</title>
        <authorList>
            <person name="Holmfeldt K."/>
            <person name="Nilsson E."/>
            <person name="Simone D."/>
            <person name="Lopez-Fernandez M."/>
            <person name="Wu X."/>
            <person name="de Brujin I."/>
            <person name="Lundin D."/>
            <person name="Andersson A."/>
            <person name="Bertilsson S."/>
            <person name="Dopson M."/>
        </authorList>
    </citation>
    <scope>NUCLEOTIDE SEQUENCE</scope>
    <source>
        <strain evidence="2">MM415B03233</strain>
    </source>
</reference>
<dbReference type="InterPro" id="IPR001387">
    <property type="entry name" value="Cro/C1-type_HTH"/>
</dbReference>
<evidence type="ECO:0000259" key="1">
    <source>
        <dbReference type="PROSITE" id="PS50943"/>
    </source>
</evidence>
<dbReference type="PROSITE" id="PS50943">
    <property type="entry name" value="HTH_CROC1"/>
    <property type="match status" value="1"/>
</dbReference>
<evidence type="ECO:0000313" key="2">
    <source>
        <dbReference type="EMBL" id="QJA91913.1"/>
    </source>
</evidence>
<proteinExistence type="predicted"/>
<dbReference type="InterPro" id="IPR010982">
    <property type="entry name" value="Lambda_DNA-bd_dom_sf"/>
</dbReference>
<protein>
    <submittedName>
        <fullName evidence="2">Putative DNA binding, helix-turn-helix domain containing protein</fullName>
    </submittedName>
</protein>
<dbReference type="Pfam" id="PF13443">
    <property type="entry name" value="HTH_26"/>
    <property type="match status" value="1"/>
</dbReference>
<dbReference type="Gene3D" id="1.10.260.40">
    <property type="entry name" value="lambda repressor-like DNA-binding domains"/>
    <property type="match status" value="1"/>
</dbReference>
<dbReference type="EMBL" id="MT143023">
    <property type="protein sequence ID" value="QJA91913.1"/>
    <property type="molecule type" value="Genomic_DNA"/>
</dbReference>
<sequence>MKLNTEKITARLKEMRWNVSDLAREIGVNPQSIYPKLRGHNSPTLSTIDKIAAALKIDNGKDLIE</sequence>
<dbReference type="SMART" id="SM00530">
    <property type="entry name" value="HTH_XRE"/>
    <property type="match status" value="1"/>
</dbReference>
<feature type="domain" description="HTH cro/C1-type" evidence="1">
    <location>
        <begin position="8"/>
        <end position="63"/>
    </location>
</feature>
<dbReference type="CDD" id="cd00093">
    <property type="entry name" value="HTH_XRE"/>
    <property type="match status" value="1"/>
</dbReference>
<dbReference type="SUPFAM" id="SSF47413">
    <property type="entry name" value="lambda repressor-like DNA-binding domains"/>
    <property type="match status" value="1"/>
</dbReference>